<proteinExistence type="predicted"/>
<sequence>MLEEKRTDADPVTSRTLMSALGWTAASRIVGDLVISGQRYLTALGGPISEPETKLQLTAETELGLEAEPVPEYNRNGKVERDRGDVRVDSGVGGCNEIETATDRPRFTRQLNSLIQAGLIAGIMKKVENATYAGTPGTRGVDVRASKQAHL</sequence>
<gene>
    <name evidence="1" type="ORF">EVAR_33703_1</name>
</gene>
<dbReference type="Proteomes" id="UP000299102">
    <property type="component" value="Unassembled WGS sequence"/>
</dbReference>
<evidence type="ECO:0000313" key="2">
    <source>
        <dbReference type="Proteomes" id="UP000299102"/>
    </source>
</evidence>
<evidence type="ECO:0000313" key="1">
    <source>
        <dbReference type="EMBL" id="GBP41712.1"/>
    </source>
</evidence>
<keyword evidence="2" id="KW-1185">Reference proteome</keyword>
<dbReference type="EMBL" id="BGZK01000405">
    <property type="protein sequence ID" value="GBP41712.1"/>
    <property type="molecule type" value="Genomic_DNA"/>
</dbReference>
<accession>A0A4C1VTQ2</accession>
<dbReference type="AlphaFoldDB" id="A0A4C1VTQ2"/>
<comment type="caution">
    <text evidence="1">The sequence shown here is derived from an EMBL/GenBank/DDBJ whole genome shotgun (WGS) entry which is preliminary data.</text>
</comment>
<organism evidence="1 2">
    <name type="scientific">Eumeta variegata</name>
    <name type="common">Bagworm moth</name>
    <name type="synonym">Eumeta japonica</name>
    <dbReference type="NCBI Taxonomy" id="151549"/>
    <lineage>
        <taxon>Eukaryota</taxon>
        <taxon>Metazoa</taxon>
        <taxon>Ecdysozoa</taxon>
        <taxon>Arthropoda</taxon>
        <taxon>Hexapoda</taxon>
        <taxon>Insecta</taxon>
        <taxon>Pterygota</taxon>
        <taxon>Neoptera</taxon>
        <taxon>Endopterygota</taxon>
        <taxon>Lepidoptera</taxon>
        <taxon>Glossata</taxon>
        <taxon>Ditrysia</taxon>
        <taxon>Tineoidea</taxon>
        <taxon>Psychidae</taxon>
        <taxon>Oiketicinae</taxon>
        <taxon>Eumeta</taxon>
    </lineage>
</organism>
<reference evidence="1 2" key="1">
    <citation type="journal article" date="2019" name="Commun. Biol.">
        <title>The bagworm genome reveals a unique fibroin gene that provides high tensile strength.</title>
        <authorList>
            <person name="Kono N."/>
            <person name="Nakamura H."/>
            <person name="Ohtoshi R."/>
            <person name="Tomita M."/>
            <person name="Numata K."/>
            <person name="Arakawa K."/>
        </authorList>
    </citation>
    <scope>NUCLEOTIDE SEQUENCE [LARGE SCALE GENOMIC DNA]</scope>
</reference>
<protein>
    <submittedName>
        <fullName evidence="1">Uncharacterized protein</fullName>
    </submittedName>
</protein>
<name>A0A4C1VTQ2_EUMVA</name>